<evidence type="ECO:0000256" key="1">
    <source>
        <dbReference type="ARBA" id="ARBA00004477"/>
    </source>
</evidence>
<feature type="transmembrane region" description="Helical" evidence="12">
    <location>
        <begin position="248"/>
        <end position="280"/>
    </location>
</feature>
<dbReference type="VEuPathDB" id="VectorBase:SCAU006307"/>
<evidence type="ECO:0000256" key="11">
    <source>
        <dbReference type="SAM" id="MobiDB-lite"/>
    </source>
</evidence>
<feature type="region of interest" description="Disordered" evidence="11">
    <location>
        <begin position="313"/>
        <end position="431"/>
    </location>
</feature>
<protein>
    <recommendedName>
        <fullName evidence="3">Translocation protein SEC62</fullName>
    </recommendedName>
</protein>
<feature type="transmembrane region" description="Helical" evidence="12">
    <location>
        <begin position="221"/>
        <end position="241"/>
    </location>
</feature>
<keyword evidence="8 12" id="KW-1133">Transmembrane helix</keyword>
<dbReference type="Pfam" id="PF03839">
    <property type="entry name" value="Sec62"/>
    <property type="match status" value="1"/>
</dbReference>
<dbReference type="GO" id="GO:0005789">
    <property type="term" value="C:endoplasmic reticulum membrane"/>
    <property type="evidence" value="ECO:0007669"/>
    <property type="project" value="UniProtKB-SubCell"/>
</dbReference>
<comment type="subcellular location">
    <subcellularLocation>
        <location evidence="1">Endoplasmic reticulum membrane</location>
        <topology evidence="1">Multi-pass membrane protein</topology>
    </subcellularLocation>
</comment>
<evidence type="ECO:0000313" key="13">
    <source>
        <dbReference type="EnsemblMetazoa" id="SCAU006307-PA"/>
    </source>
</evidence>
<evidence type="ECO:0000256" key="5">
    <source>
        <dbReference type="ARBA" id="ARBA00022692"/>
    </source>
</evidence>
<dbReference type="EnsemblMetazoa" id="SCAU006307-RA">
    <property type="protein sequence ID" value="SCAU006307-PA"/>
    <property type="gene ID" value="SCAU006307"/>
</dbReference>
<comment type="similarity">
    <text evidence="2">Belongs to the SEC62 family.</text>
</comment>
<dbReference type="PANTHER" id="PTHR12443">
    <property type="entry name" value="TRANSLOCATION PROTEIN SEC62"/>
    <property type="match status" value="1"/>
</dbReference>
<keyword evidence="9" id="KW-0811">Translocation</keyword>
<feature type="region of interest" description="Disordered" evidence="11">
    <location>
        <begin position="122"/>
        <end position="192"/>
    </location>
</feature>
<feature type="compositionally biased region" description="Basic and acidic residues" evidence="11">
    <location>
        <begin position="410"/>
        <end position="420"/>
    </location>
</feature>
<dbReference type="InterPro" id="IPR004728">
    <property type="entry name" value="Sec62"/>
</dbReference>
<keyword evidence="14" id="KW-1185">Reference proteome</keyword>
<keyword evidence="6" id="KW-0256">Endoplasmic reticulum</keyword>
<keyword evidence="4" id="KW-0813">Transport</keyword>
<feature type="compositionally biased region" description="Basic residues" evidence="11">
    <location>
        <begin position="322"/>
        <end position="332"/>
    </location>
</feature>
<evidence type="ECO:0000256" key="4">
    <source>
        <dbReference type="ARBA" id="ARBA00022448"/>
    </source>
</evidence>
<dbReference type="AlphaFoldDB" id="A0A1I8PAJ1"/>
<dbReference type="GO" id="GO:0031204">
    <property type="term" value="P:post-translational protein targeting to membrane, translocation"/>
    <property type="evidence" value="ECO:0007669"/>
    <property type="project" value="TreeGrafter"/>
</dbReference>
<reference evidence="13" key="1">
    <citation type="submission" date="2020-05" db="UniProtKB">
        <authorList>
            <consortium name="EnsemblMetazoa"/>
        </authorList>
    </citation>
    <scope>IDENTIFICATION</scope>
    <source>
        <strain evidence="13">USDA</strain>
    </source>
</reference>
<evidence type="ECO:0000256" key="12">
    <source>
        <dbReference type="SAM" id="Phobius"/>
    </source>
</evidence>
<feature type="compositionally biased region" description="Acidic residues" evidence="11">
    <location>
        <begin position="337"/>
        <end position="354"/>
    </location>
</feature>
<feature type="compositionally biased region" description="Basic and acidic residues" evidence="11">
    <location>
        <begin position="149"/>
        <end position="158"/>
    </location>
</feature>
<evidence type="ECO:0000256" key="6">
    <source>
        <dbReference type="ARBA" id="ARBA00022824"/>
    </source>
</evidence>
<evidence type="ECO:0000256" key="8">
    <source>
        <dbReference type="ARBA" id="ARBA00022989"/>
    </source>
</evidence>
<evidence type="ECO:0000313" key="14">
    <source>
        <dbReference type="Proteomes" id="UP000095300"/>
    </source>
</evidence>
<feature type="compositionally biased region" description="Low complexity" evidence="11">
    <location>
        <begin position="137"/>
        <end position="148"/>
    </location>
</feature>
<evidence type="ECO:0000256" key="9">
    <source>
        <dbReference type="ARBA" id="ARBA00023010"/>
    </source>
</evidence>
<feature type="region of interest" description="Disordered" evidence="11">
    <location>
        <begin position="1"/>
        <end position="37"/>
    </location>
</feature>
<feature type="compositionally biased region" description="Polar residues" evidence="11">
    <location>
        <begin position="422"/>
        <end position="431"/>
    </location>
</feature>
<sequence length="431" mass="48188">MSTEDLLEDDGYNVVPEDEPEYTGPGENQELEKPSKDELKVAKWMKKNVKTKKTKFLSHNVEYFTSNKAIDALMKSKFVEGSSPLFTTREQAVEFLDIMLEHKFFHRAKKVPISIEELRTTTKATTKEEGKKEGSADKSPSTSAAAAAAKKDEKRELESNEAAEQSANNGAGSDENGGQSASGEKKEKKKRKIRLDMHPEQVFVDGSEAYVWIFDPIPIHYWIYGLVLLLGAIGICMFPLWPPMLRKGVYYLSLAAAGFLVFILALTVLRMIIFTIVWAVTGAKLHFWIFPNLTEDVGFFASFCPLYESKYVSGEDDDDKKSKKSKSKSKKSKEKDSDLEDNDNEDVPADTEPLEPEKIEEIKEHDADVLLRHRKVAGSANEEEESHSGSSSANEAAQDSESAKCSQNHSESESDGKDYEIISSSEVQNVK</sequence>
<organism evidence="13 14">
    <name type="scientific">Stomoxys calcitrans</name>
    <name type="common">Stable fly</name>
    <name type="synonym">Conops calcitrans</name>
    <dbReference type="NCBI Taxonomy" id="35570"/>
    <lineage>
        <taxon>Eukaryota</taxon>
        <taxon>Metazoa</taxon>
        <taxon>Ecdysozoa</taxon>
        <taxon>Arthropoda</taxon>
        <taxon>Hexapoda</taxon>
        <taxon>Insecta</taxon>
        <taxon>Pterygota</taxon>
        <taxon>Neoptera</taxon>
        <taxon>Endopterygota</taxon>
        <taxon>Diptera</taxon>
        <taxon>Brachycera</taxon>
        <taxon>Muscomorpha</taxon>
        <taxon>Muscoidea</taxon>
        <taxon>Muscidae</taxon>
        <taxon>Stomoxys</taxon>
    </lineage>
</organism>
<accession>A0A1I8PAJ1</accession>
<feature type="compositionally biased region" description="Polar residues" evidence="11">
    <location>
        <begin position="399"/>
        <end position="409"/>
    </location>
</feature>
<feature type="compositionally biased region" description="Low complexity" evidence="11">
    <location>
        <begin position="388"/>
        <end position="397"/>
    </location>
</feature>
<dbReference type="PANTHER" id="PTHR12443:SF9">
    <property type="entry name" value="TRANSLOCATION PROTEIN SEC62"/>
    <property type="match status" value="1"/>
</dbReference>
<proteinExistence type="inferred from homology"/>
<dbReference type="Proteomes" id="UP000095300">
    <property type="component" value="Unassembled WGS sequence"/>
</dbReference>
<name>A0A1I8PAJ1_STOCA</name>
<evidence type="ECO:0000256" key="3">
    <source>
        <dbReference type="ARBA" id="ARBA00021257"/>
    </source>
</evidence>
<gene>
    <name evidence="13" type="primary">106085957</name>
</gene>
<feature type="compositionally biased region" description="Basic and acidic residues" evidence="11">
    <location>
        <begin position="355"/>
        <end position="371"/>
    </location>
</feature>
<dbReference type="STRING" id="35570.A0A1I8PAJ1"/>
<feature type="compositionally biased region" description="Basic and acidic residues" evidence="11">
    <location>
        <begin position="122"/>
        <end position="136"/>
    </location>
</feature>
<feature type="compositionally biased region" description="Polar residues" evidence="11">
    <location>
        <begin position="162"/>
        <end position="182"/>
    </location>
</feature>
<evidence type="ECO:0000256" key="7">
    <source>
        <dbReference type="ARBA" id="ARBA00022927"/>
    </source>
</evidence>
<keyword evidence="10 12" id="KW-0472">Membrane</keyword>
<keyword evidence="7" id="KW-0653">Protein transport</keyword>
<evidence type="ECO:0000256" key="2">
    <source>
        <dbReference type="ARBA" id="ARBA00010604"/>
    </source>
</evidence>
<feature type="compositionally biased region" description="Acidic residues" evidence="11">
    <location>
        <begin position="1"/>
        <end position="21"/>
    </location>
</feature>
<dbReference type="KEGG" id="scac:106085957"/>
<dbReference type="OrthoDB" id="200187at2759"/>
<evidence type="ECO:0000256" key="10">
    <source>
        <dbReference type="ARBA" id="ARBA00023136"/>
    </source>
</evidence>
<keyword evidence="5 12" id="KW-0812">Transmembrane</keyword>